<dbReference type="Proteomes" id="UP000515317">
    <property type="component" value="Chromosome"/>
</dbReference>
<keyword evidence="2" id="KW-0677">Repeat</keyword>
<dbReference type="InterPro" id="IPR035474">
    <property type="entry name" value="SIS_Kpsf"/>
</dbReference>
<feature type="domain" description="CBS" evidence="8">
    <location>
        <begin position="287"/>
        <end position="338"/>
    </location>
</feature>
<dbReference type="InterPro" id="IPR004800">
    <property type="entry name" value="KdsD/KpsF-type"/>
</dbReference>
<proteinExistence type="inferred from homology"/>
<dbReference type="GO" id="GO:0019146">
    <property type="term" value="F:arabinose-5-phosphate isomerase activity"/>
    <property type="evidence" value="ECO:0007669"/>
    <property type="project" value="UniProtKB-ARBA"/>
</dbReference>
<evidence type="ECO:0000256" key="2">
    <source>
        <dbReference type="ARBA" id="ARBA00022737"/>
    </source>
</evidence>
<dbReference type="InterPro" id="IPR000644">
    <property type="entry name" value="CBS_dom"/>
</dbReference>
<dbReference type="SMART" id="SM00116">
    <property type="entry name" value="CBS"/>
    <property type="match status" value="2"/>
</dbReference>
<evidence type="ECO:0000256" key="3">
    <source>
        <dbReference type="ARBA" id="ARBA00023122"/>
    </source>
</evidence>
<dbReference type="InterPro" id="IPR046342">
    <property type="entry name" value="CBS_dom_sf"/>
</dbReference>
<dbReference type="PIRSF" id="PIRSF004692">
    <property type="entry name" value="KdsD_KpsF"/>
    <property type="match status" value="1"/>
</dbReference>
<keyword evidence="11" id="KW-1185">Reference proteome</keyword>
<name>A0A6S6QHY6_9HYPH</name>
<protein>
    <submittedName>
        <fullName evidence="10">Capsule expression protein</fullName>
    </submittedName>
</protein>
<keyword evidence="3 7" id="KW-0129">CBS domain</keyword>
<dbReference type="InterPro" id="IPR050986">
    <property type="entry name" value="GutQ/KpsF_isomerases"/>
</dbReference>
<feature type="site" description="Catalytically relevant" evidence="6">
    <location>
        <position position="124"/>
    </location>
</feature>
<reference evidence="10 11" key="1">
    <citation type="submission" date="2020-08" db="EMBL/GenBank/DDBJ databases">
        <title>Genome sequence of Rhizobiales bacterium strain IZ6.</title>
        <authorList>
            <person name="Nakai R."/>
            <person name="Naganuma T."/>
        </authorList>
    </citation>
    <scope>NUCLEOTIDE SEQUENCE [LARGE SCALE GENOMIC DNA]</scope>
    <source>
        <strain evidence="10 11">IZ6</strain>
    </source>
</reference>
<dbReference type="GO" id="GO:0097367">
    <property type="term" value="F:carbohydrate derivative binding"/>
    <property type="evidence" value="ECO:0007669"/>
    <property type="project" value="InterPro"/>
</dbReference>
<dbReference type="GO" id="GO:0046872">
    <property type="term" value="F:metal ion binding"/>
    <property type="evidence" value="ECO:0007669"/>
    <property type="project" value="UniProtKB-KW"/>
</dbReference>
<gene>
    <name evidence="10" type="ORF">IZ6_05490</name>
</gene>
<sequence>MPKPVRLAGEETDEMPALDSARKTVHLESQGLATLAQALEGDLGRAFCKAVEVIAKAVEGGAGRVIVTGMGKSGHVGRKLAATFASTGTPASFVHAAEAGHGDLGMVTAKDVVVALSWSGETPELREVIHHTQRFDVPVIAITSEAASALGRTSDIVLALPKATEACPHGLAPTTSTTMQLVIGDALAIALLEGRGFTASDFRVFHPGGKLGAALTHVRDLMHEGDKIPLVPAGTPMSQAILAMSEKSFGCVGVTDASRRLVGIVTDGDLRRHMGPDLLGKGIDQVMTKNPRSVAPDAIASAALEIMNSSKIMALFVVEEGRPVGILHLHDVLRAGVA</sequence>
<evidence type="ECO:0000256" key="4">
    <source>
        <dbReference type="PIRNR" id="PIRNR004692"/>
    </source>
</evidence>
<dbReference type="KEGG" id="tso:IZ6_05490"/>
<evidence type="ECO:0000256" key="6">
    <source>
        <dbReference type="PIRSR" id="PIRSR004692-3"/>
    </source>
</evidence>
<dbReference type="CDD" id="cd05014">
    <property type="entry name" value="SIS_Kpsf"/>
    <property type="match status" value="1"/>
</dbReference>
<dbReference type="FunFam" id="3.40.50.10490:FF:000011">
    <property type="entry name" value="Arabinose 5-phosphate isomerase"/>
    <property type="match status" value="1"/>
</dbReference>
<dbReference type="InterPro" id="IPR001347">
    <property type="entry name" value="SIS_dom"/>
</dbReference>
<keyword evidence="5" id="KW-0862">Zinc</keyword>
<dbReference type="Pfam" id="PF01380">
    <property type="entry name" value="SIS"/>
    <property type="match status" value="1"/>
</dbReference>
<dbReference type="NCBIfam" id="TIGR00393">
    <property type="entry name" value="kpsF"/>
    <property type="match status" value="1"/>
</dbReference>
<accession>A0A6S6QHY6</accession>
<dbReference type="AlphaFoldDB" id="A0A6S6QHY6"/>
<dbReference type="EMBL" id="AP023361">
    <property type="protein sequence ID" value="BCJ89814.1"/>
    <property type="molecule type" value="Genomic_DNA"/>
</dbReference>
<evidence type="ECO:0000256" key="7">
    <source>
        <dbReference type="PROSITE-ProRule" id="PRU00703"/>
    </source>
</evidence>
<dbReference type="SUPFAM" id="SSF54631">
    <property type="entry name" value="CBS-domain pair"/>
    <property type="match status" value="1"/>
</dbReference>
<dbReference type="PROSITE" id="PS51464">
    <property type="entry name" value="SIS"/>
    <property type="match status" value="1"/>
</dbReference>
<organism evidence="10 11">
    <name type="scientific">Terrihabitans soli</name>
    <dbReference type="NCBI Taxonomy" id="708113"/>
    <lineage>
        <taxon>Bacteria</taxon>
        <taxon>Pseudomonadati</taxon>
        <taxon>Pseudomonadota</taxon>
        <taxon>Alphaproteobacteria</taxon>
        <taxon>Hyphomicrobiales</taxon>
        <taxon>Terrihabitans</taxon>
    </lineage>
</organism>
<dbReference type="GO" id="GO:1901135">
    <property type="term" value="P:carbohydrate derivative metabolic process"/>
    <property type="evidence" value="ECO:0007669"/>
    <property type="project" value="InterPro"/>
</dbReference>
<dbReference type="Gene3D" id="3.40.50.10490">
    <property type="entry name" value="Glucose-6-phosphate isomerase like protein, domain 1"/>
    <property type="match status" value="1"/>
</dbReference>
<comment type="similarity">
    <text evidence="1 4">Belongs to the SIS family. GutQ/KpsF subfamily.</text>
</comment>
<feature type="site" description="Catalytically relevant" evidence="6">
    <location>
        <position position="206"/>
    </location>
</feature>
<evidence type="ECO:0000259" key="8">
    <source>
        <dbReference type="PROSITE" id="PS51371"/>
    </source>
</evidence>
<dbReference type="Gene3D" id="3.10.580.10">
    <property type="entry name" value="CBS-domain"/>
    <property type="match status" value="1"/>
</dbReference>
<evidence type="ECO:0000256" key="1">
    <source>
        <dbReference type="ARBA" id="ARBA00008165"/>
    </source>
</evidence>
<evidence type="ECO:0000313" key="11">
    <source>
        <dbReference type="Proteomes" id="UP000515317"/>
    </source>
</evidence>
<feature type="domain" description="SIS" evidence="9">
    <location>
        <begin position="54"/>
        <end position="197"/>
    </location>
</feature>
<dbReference type="PANTHER" id="PTHR42745:SF1">
    <property type="entry name" value="ARABINOSE 5-PHOSPHATE ISOMERASE KDSD"/>
    <property type="match status" value="1"/>
</dbReference>
<dbReference type="CDD" id="cd04604">
    <property type="entry name" value="CBS_pair_SIS_assoc"/>
    <property type="match status" value="1"/>
</dbReference>
<dbReference type="SUPFAM" id="SSF53697">
    <property type="entry name" value="SIS domain"/>
    <property type="match status" value="1"/>
</dbReference>
<dbReference type="Pfam" id="PF00571">
    <property type="entry name" value="CBS"/>
    <property type="match status" value="2"/>
</dbReference>
<evidence type="ECO:0000259" key="9">
    <source>
        <dbReference type="PROSITE" id="PS51464"/>
    </source>
</evidence>
<dbReference type="PROSITE" id="PS51371">
    <property type="entry name" value="CBS"/>
    <property type="match status" value="2"/>
</dbReference>
<evidence type="ECO:0000313" key="10">
    <source>
        <dbReference type="EMBL" id="BCJ89814.1"/>
    </source>
</evidence>
<feature type="site" description="Catalytically relevant" evidence="6">
    <location>
        <position position="72"/>
    </location>
</feature>
<dbReference type="GO" id="GO:0005975">
    <property type="term" value="P:carbohydrate metabolic process"/>
    <property type="evidence" value="ECO:0007669"/>
    <property type="project" value="InterPro"/>
</dbReference>
<evidence type="ECO:0000256" key="5">
    <source>
        <dbReference type="PIRSR" id="PIRSR004692-2"/>
    </source>
</evidence>
<feature type="site" description="Catalytically relevant" evidence="6">
    <location>
        <position position="165"/>
    </location>
</feature>
<feature type="binding site" evidence="5">
    <location>
        <position position="95"/>
    </location>
    <ligand>
        <name>Zn(2+)</name>
        <dbReference type="ChEBI" id="CHEBI:29105"/>
    </ligand>
</feature>
<dbReference type="PANTHER" id="PTHR42745">
    <property type="match status" value="1"/>
</dbReference>
<keyword evidence="5" id="KW-0479">Metal-binding</keyword>
<dbReference type="InterPro" id="IPR046348">
    <property type="entry name" value="SIS_dom_sf"/>
</dbReference>
<feature type="domain" description="CBS" evidence="8">
    <location>
        <begin position="222"/>
        <end position="285"/>
    </location>
</feature>